<keyword evidence="3" id="KW-0731">Sigma factor</keyword>
<evidence type="ECO:0000256" key="5">
    <source>
        <dbReference type="SAM" id="MobiDB-lite"/>
    </source>
</evidence>
<evidence type="ECO:0000256" key="1">
    <source>
        <dbReference type="ARBA" id="ARBA00010641"/>
    </source>
</evidence>
<dbReference type="Gene3D" id="1.10.1740.10">
    <property type="match status" value="1"/>
</dbReference>
<dbReference type="InterPro" id="IPR007627">
    <property type="entry name" value="RNA_pol_sigma70_r2"/>
</dbReference>
<dbReference type="InterPro" id="IPR035940">
    <property type="entry name" value="CAP_sf"/>
</dbReference>
<protein>
    <submittedName>
        <fullName evidence="9">RNA polymerase sigma factor</fullName>
    </submittedName>
</protein>
<dbReference type="AlphaFoldDB" id="A0A934WU08"/>
<feature type="transmembrane region" description="Helical" evidence="6">
    <location>
        <begin position="249"/>
        <end position="271"/>
    </location>
</feature>
<keyword evidence="2" id="KW-0805">Transcription regulation</keyword>
<dbReference type="InterPro" id="IPR036388">
    <property type="entry name" value="WH-like_DNA-bd_sf"/>
</dbReference>
<dbReference type="Pfam" id="PF08281">
    <property type="entry name" value="Sigma70_r4_2"/>
    <property type="match status" value="1"/>
</dbReference>
<gene>
    <name evidence="9" type="ORF">JKK62_15005</name>
</gene>
<dbReference type="RefSeq" id="WP_201428623.1">
    <property type="nucleotide sequence ID" value="NZ_JAEQMG010000163.1"/>
</dbReference>
<dbReference type="Pfam" id="PF04542">
    <property type="entry name" value="Sigma70_r2"/>
    <property type="match status" value="1"/>
</dbReference>
<evidence type="ECO:0000313" key="10">
    <source>
        <dbReference type="Proteomes" id="UP000633365"/>
    </source>
</evidence>
<feature type="compositionally biased region" description="Low complexity" evidence="5">
    <location>
        <begin position="291"/>
        <end position="303"/>
    </location>
</feature>
<evidence type="ECO:0000259" key="8">
    <source>
        <dbReference type="Pfam" id="PF08281"/>
    </source>
</evidence>
<dbReference type="Gene3D" id="1.10.10.10">
    <property type="entry name" value="Winged helix-like DNA-binding domain superfamily/Winged helix DNA-binding domain"/>
    <property type="match status" value="1"/>
</dbReference>
<dbReference type="InterPro" id="IPR014284">
    <property type="entry name" value="RNA_pol_sigma-70_dom"/>
</dbReference>
<dbReference type="Gene3D" id="3.40.33.10">
    <property type="entry name" value="CAP"/>
    <property type="match status" value="1"/>
</dbReference>
<keyword evidence="4" id="KW-0804">Transcription</keyword>
<dbReference type="GO" id="GO:0016987">
    <property type="term" value="F:sigma factor activity"/>
    <property type="evidence" value="ECO:0007669"/>
    <property type="project" value="UniProtKB-KW"/>
</dbReference>
<dbReference type="NCBIfam" id="TIGR02937">
    <property type="entry name" value="sigma70-ECF"/>
    <property type="match status" value="1"/>
</dbReference>
<feature type="domain" description="RNA polymerase sigma-70 region 2" evidence="7">
    <location>
        <begin position="23"/>
        <end position="89"/>
    </location>
</feature>
<dbReference type="Proteomes" id="UP000633365">
    <property type="component" value="Unassembled WGS sequence"/>
</dbReference>
<keyword evidence="6" id="KW-1133">Transmembrane helix</keyword>
<comment type="caution">
    <text evidence="9">The sequence shown here is derived from an EMBL/GenBank/DDBJ whole genome shotgun (WGS) entry which is preliminary data.</text>
</comment>
<feature type="domain" description="RNA polymerase sigma factor 70 region 4 type 2" evidence="8">
    <location>
        <begin position="124"/>
        <end position="174"/>
    </location>
</feature>
<keyword evidence="6" id="KW-0472">Membrane</keyword>
<dbReference type="EMBL" id="JAEQMG010000163">
    <property type="protein sequence ID" value="MBK6089932.1"/>
    <property type="molecule type" value="Genomic_DNA"/>
</dbReference>
<keyword evidence="6" id="KW-0812">Transmembrane</keyword>
<dbReference type="PANTHER" id="PTHR43133">
    <property type="entry name" value="RNA POLYMERASE ECF-TYPE SIGMA FACTO"/>
    <property type="match status" value="1"/>
</dbReference>
<accession>A0A934WU08</accession>
<reference evidence="9" key="1">
    <citation type="submission" date="2021-01" db="EMBL/GenBank/DDBJ databases">
        <title>Genome public.</title>
        <authorList>
            <person name="Liu C."/>
            <person name="Sun Q."/>
        </authorList>
    </citation>
    <scope>NUCLEOTIDE SEQUENCE</scope>
    <source>
        <strain evidence="9">M6</strain>
    </source>
</reference>
<dbReference type="InterPro" id="IPR039425">
    <property type="entry name" value="RNA_pol_sigma-70-like"/>
</dbReference>
<feature type="transmembrane region" description="Helical" evidence="6">
    <location>
        <begin position="223"/>
        <end position="243"/>
    </location>
</feature>
<evidence type="ECO:0000259" key="7">
    <source>
        <dbReference type="Pfam" id="PF04542"/>
    </source>
</evidence>
<dbReference type="CDD" id="cd06171">
    <property type="entry name" value="Sigma70_r4"/>
    <property type="match status" value="1"/>
</dbReference>
<dbReference type="SUPFAM" id="SSF88946">
    <property type="entry name" value="Sigma2 domain of RNA polymerase sigma factors"/>
    <property type="match status" value="1"/>
</dbReference>
<feature type="compositionally biased region" description="Polar residues" evidence="5">
    <location>
        <begin position="310"/>
        <end position="328"/>
    </location>
</feature>
<name>A0A934WU08_9FIRM</name>
<dbReference type="SUPFAM" id="SSF88659">
    <property type="entry name" value="Sigma3 and sigma4 domains of RNA polymerase sigma factors"/>
    <property type="match status" value="1"/>
</dbReference>
<proteinExistence type="inferred from homology"/>
<comment type="similarity">
    <text evidence="1">Belongs to the sigma-70 factor family. ECF subfamily.</text>
</comment>
<evidence type="ECO:0000256" key="3">
    <source>
        <dbReference type="ARBA" id="ARBA00023082"/>
    </source>
</evidence>
<organism evidence="9 10">
    <name type="scientific">Ruminococcus difficilis</name>
    <dbReference type="NCBI Taxonomy" id="2763069"/>
    <lineage>
        <taxon>Bacteria</taxon>
        <taxon>Bacillati</taxon>
        <taxon>Bacillota</taxon>
        <taxon>Clostridia</taxon>
        <taxon>Eubacteriales</taxon>
        <taxon>Oscillospiraceae</taxon>
        <taxon>Ruminococcus</taxon>
    </lineage>
</organism>
<evidence type="ECO:0000256" key="4">
    <source>
        <dbReference type="ARBA" id="ARBA00023163"/>
    </source>
</evidence>
<dbReference type="InterPro" id="IPR013325">
    <property type="entry name" value="RNA_pol_sigma_r2"/>
</dbReference>
<dbReference type="GO" id="GO:0006352">
    <property type="term" value="P:DNA-templated transcription initiation"/>
    <property type="evidence" value="ECO:0007669"/>
    <property type="project" value="InterPro"/>
</dbReference>
<dbReference type="InterPro" id="IPR013249">
    <property type="entry name" value="RNA_pol_sigma70_r4_t2"/>
</dbReference>
<evidence type="ECO:0000313" key="9">
    <source>
        <dbReference type="EMBL" id="MBK6089932.1"/>
    </source>
</evidence>
<keyword evidence="10" id="KW-1185">Reference proteome</keyword>
<dbReference type="GO" id="GO:0003677">
    <property type="term" value="F:DNA binding"/>
    <property type="evidence" value="ECO:0007669"/>
    <property type="project" value="InterPro"/>
</dbReference>
<feature type="region of interest" description="Disordered" evidence="5">
    <location>
        <begin position="281"/>
        <end position="338"/>
    </location>
</feature>
<dbReference type="InterPro" id="IPR013324">
    <property type="entry name" value="RNA_pol_sigma_r3/r4-like"/>
</dbReference>
<dbReference type="PANTHER" id="PTHR43133:SF51">
    <property type="entry name" value="RNA POLYMERASE SIGMA FACTOR"/>
    <property type="match status" value="1"/>
</dbReference>
<sequence length="492" mass="55882">MTELSQELVDGLRAGKSEAYEQLYDQYYESVYTLTYGMLQNYDDAQDAVQLTFIHVFQKLSTLKNDRNFSSWMMKIANNEALMILRKRRNLPVPDEDIDVKLLEQSSDEPMLPATMAERRDTADQLRRMIEKLPYEQRETLVLYYYHQQKLKEIAAIMDCSESTAKSRLRYARASVKKEVEQWEKKYGEKFRGVAVAPFGEVFVQLLQKDAKKNRRKKRTWRVILPAIYTTSGSAGYAAGVFTTASSSLIIKLAAGAAACVIAVTGIAGIASGGGNGEEKGGSFYGGSGQAQGQQQEAAQNQNLNREEISNSVQSVSSQKPVTEPPQSETEESDILSEQERELFDEINNMRIEAGLPLFTISRFLCDHAQDGVIYYDRLRQSEPRPADGLYKDELEDRYIQTQTDLDMNEGRDVIYFHLEAPTPQDAAAKFWQEYDLPDYDEYVEMNGSELYEKRFNRSGEVGIAHLPESTLWVVILDQGYKQDLYDNGIIG</sequence>
<evidence type="ECO:0000256" key="2">
    <source>
        <dbReference type="ARBA" id="ARBA00023015"/>
    </source>
</evidence>
<evidence type="ECO:0000256" key="6">
    <source>
        <dbReference type="SAM" id="Phobius"/>
    </source>
</evidence>